<evidence type="ECO:0000256" key="7">
    <source>
        <dbReference type="ARBA" id="ARBA00023235"/>
    </source>
</evidence>
<dbReference type="GO" id="GO:0016887">
    <property type="term" value="F:ATP hydrolysis activity"/>
    <property type="evidence" value="ECO:0007669"/>
    <property type="project" value="RHEA"/>
</dbReference>
<dbReference type="Pfam" id="PF13361">
    <property type="entry name" value="UvrD_C"/>
    <property type="match status" value="1"/>
</dbReference>
<sequence>MFHNKLLNSLNNEQYKAVTIKSGHTLVLAGAGSGKTKVLTTRIFWLIDTLQAIQSDMFIVTFTNKAAKELVMRLSKSLYISTKDTWIGTFHGLCHKMLRINYAFADLPSSFQILDVSDQLSVIKKIYKDSNIDDKICNPKDAQRFINLQKENGIRCKDLIFINKNSYKYLCEIYSIYEQKCKNEGLVDFSELLLKSYELLKNNQNIREFYNQKFKHILIDEFQDTNKLQYSFIKLLSGKKSSIFAVGDDDQSIYAFRGANVGNMTDFENNFAKKQVIRLEQNYRSLGYILNAANSLIEHNEDRLGKKLWTDQGDGEKIHVIENKNDTLEAQYISNEILHLVKNGTDMSNIAILYRSNAQSRIFEHALFLANIPYKVYGGLRFFERQEIKHILAYLKLIANKNDNISWLRVVNFPPRGIGSKTLEIQASIVEEKNISFYESINYIDNKYKNAIKKFSNIIDYLFEYSKKVNLVTLIEKVLEYSGLNDYYNNTRDGNNRLENISELITAAKTFSIEENCENLPAGINYHNDNYNEINQTPLLLFLSYASLEAGSSDNDNQKLVQMMTVHAAKGLEFDTVFITGLEEGLFPHENSINEKNGIAEERRLMYVAITRARKKLYITYSKNRMLNGQIRHFLKSRFLSEIKNINLHFHNFNHQFNENCSNTKKIAPTFNNTRNLYNIGQQVKHFKFGKGIILNIIGNGKNTKIIIKFDNFGIKELLLEFAKLE</sequence>
<dbReference type="GO" id="GO:0000725">
    <property type="term" value="P:recombinational repair"/>
    <property type="evidence" value="ECO:0007669"/>
    <property type="project" value="TreeGrafter"/>
</dbReference>
<dbReference type="Gene3D" id="1.10.10.160">
    <property type="match status" value="1"/>
</dbReference>
<dbReference type="EC" id="5.6.2.4" evidence="9"/>
<evidence type="ECO:0000256" key="9">
    <source>
        <dbReference type="ARBA" id="ARBA00034808"/>
    </source>
</evidence>
<keyword evidence="7" id="KW-0413">Isomerase</keyword>
<evidence type="ECO:0000313" key="15">
    <source>
        <dbReference type="EMBL" id="AWD32348.1"/>
    </source>
</evidence>
<keyword evidence="16" id="KW-1185">Reference proteome</keyword>
<name>A0A3S7J9J8_9PROT</name>
<gene>
    <name evidence="15" type="primary">uvrD</name>
    <name evidence="15" type="ORF">CKSOR_00225</name>
</gene>
<dbReference type="Gene3D" id="3.40.50.300">
    <property type="entry name" value="P-loop containing nucleotide triphosphate hydrolases"/>
    <property type="match status" value="2"/>
</dbReference>
<evidence type="ECO:0000259" key="13">
    <source>
        <dbReference type="PROSITE" id="PS51198"/>
    </source>
</evidence>
<dbReference type="GO" id="GO:0033202">
    <property type="term" value="C:DNA helicase complex"/>
    <property type="evidence" value="ECO:0007669"/>
    <property type="project" value="TreeGrafter"/>
</dbReference>
<evidence type="ECO:0000256" key="6">
    <source>
        <dbReference type="ARBA" id="ARBA00023125"/>
    </source>
</evidence>
<dbReference type="CDD" id="cd18807">
    <property type="entry name" value="SF1_C_UvrD"/>
    <property type="match status" value="1"/>
</dbReference>
<dbReference type="PANTHER" id="PTHR11070">
    <property type="entry name" value="UVRD / RECB / PCRA DNA HELICASE FAMILY MEMBER"/>
    <property type="match status" value="1"/>
</dbReference>
<comment type="catalytic activity">
    <reaction evidence="8">
        <text>Couples ATP hydrolysis with the unwinding of duplex DNA by translocating in the 3'-5' direction.</text>
        <dbReference type="EC" id="5.6.2.4"/>
    </reaction>
</comment>
<dbReference type="AlphaFoldDB" id="A0A3S7J9J8"/>
<feature type="domain" description="UvrD-like helicase C-terminal" evidence="14">
    <location>
        <begin position="287"/>
        <end position="571"/>
    </location>
</feature>
<reference evidence="15 16" key="1">
    <citation type="journal article" date="2018" name="Parasitology">
        <title>The reduced genome of Candidatus Kinetoplastibacterium sorsogonicusi, the endosymbiont of Kentomonas sorsogonicus (Trypanosomatidae): loss of the haem-synthesis pathway.</title>
        <authorList>
            <person name="Silva F.M."/>
            <person name="Kostygov A.Y."/>
            <person name="Spodareva V.V."/>
            <person name="Butenko A."/>
            <person name="Tossou R."/>
            <person name="Lukes J."/>
            <person name="Yurchenko V."/>
            <person name="Alves J.M.P."/>
        </authorList>
    </citation>
    <scope>NUCLEOTIDE SEQUENCE [LARGE SCALE GENOMIC DNA]</scope>
    <source>
        <strain evidence="15 16">MF-08</strain>
    </source>
</reference>
<keyword evidence="3 12" id="KW-0378">Hydrolase</keyword>
<keyword evidence="4 12" id="KW-0347">Helicase</keyword>
<dbReference type="Pfam" id="PF21196">
    <property type="entry name" value="PcrA_UvrD_tudor"/>
    <property type="match status" value="1"/>
</dbReference>
<dbReference type="GO" id="GO:0005829">
    <property type="term" value="C:cytosol"/>
    <property type="evidence" value="ECO:0007669"/>
    <property type="project" value="TreeGrafter"/>
</dbReference>
<keyword evidence="2 12" id="KW-0547">Nucleotide-binding</keyword>
<dbReference type="PROSITE" id="PS51217">
    <property type="entry name" value="UVRD_HELICASE_CTER"/>
    <property type="match status" value="1"/>
</dbReference>
<dbReference type="Gene3D" id="1.10.486.10">
    <property type="entry name" value="PCRA, domain 4"/>
    <property type="match status" value="1"/>
</dbReference>
<dbReference type="InterPro" id="IPR027417">
    <property type="entry name" value="P-loop_NTPase"/>
</dbReference>
<evidence type="ECO:0000256" key="1">
    <source>
        <dbReference type="ARBA" id="ARBA00009922"/>
    </source>
</evidence>
<dbReference type="Pfam" id="PF00580">
    <property type="entry name" value="UvrD-helicase"/>
    <property type="match status" value="1"/>
</dbReference>
<evidence type="ECO:0000256" key="8">
    <source>
        <dbReference type="ARBA" id="ARBA00034617"/>
    </source>
</evidence>
<dbReference type="Proteomes" id="UP000266796">
    <property type="component" value="Chromosome"/>
</dbReference>
<evidence type="ECO:0000256" key="12">
    <source>
        <dbReference type="PROSITE-ProRule" id="PRU00560"/>
    </source>
</evidence>
<keyword evidence="5 12" id="KW-0067">ATP-binding</keyword>
<evidence type="ECO:0000259" key="14">
    <source>
        <dbReference type="PROSITE" id="PS51217"/>
    </source>
</evidence>
<dbReference type="GO" id="GO:0043138">
    <property type="term" value="F:3'-5' DNA helicase activity"/>
    <property type="evidence" value="ECO:0007669"/>
    <property type="project" value="UniProtKB-EC"/>
</dbReference>
<evidence type="ECO:0000313" key="16">
    <source>
        <dbReference type="Proteomes" id="UP000266796"/>
    </source>
</evidence>
<evidence type="ECO:0000256" key="4">
    <source>
        <dbReference type="ARBA" id="ARBA00022806"/>
    </source>
</evidence>
<comment type="similarity">
    <text evidence="1">Belongs to the helicase family. UvrD subfamily.</text>
</comment>
<evidence type="ECO:0000256" key="2">
    <source>
        <dbReference type="ARBA" id="ARBA00022741"/>
    </source>
</evidence>
<evidence type="ECO:0000256" key="5">
    <source>
        <dbReference type="ARBA" id="ARBA00022840"/>
    </source>
</evidence>
<evidence type="ECO:0000256" key="10">
    <source>
        <dbReference type="ARBA" id="ARBA00034923"/>
    </source>
</evidence>
<dbReference type="InterPro" id="IPR014017">
    <property type="entry name" value="DNA_helicase_UvrD-like_C"/>
</dbReference>
<comment type="catalytic activity">
    <reaction evidence="11">
        <text>ATP + H2O = ADP + phosphate + H(+)</text>
        <dbReference type="Rhea" id="RHEA:13065"/>
        <dbReference type="ChEBI" id="CHEBI:15377"/>
        <dbReference type="ChEBI" id="CHEBI:15378"/>
        <dbReference type="ChEBI" id="CHEBI:30616"/>
        <dbReference type="ChEBI" id="CHEBI:43474"/>
        <dbReference type="ChEBI" id="CHEBI:456216"/>
        <dbReference type="EC" id="5.6.2.4"/>
    </reaction>
</comment>
<organism evidence="15 16">
    <name type="scientific">Candidatus Kinetoplastidibacterium kentomonadis</name>
    <dbReference type="NCBI Taxonomy" id="1576550"/>
    <lineage>
        <taxon>Bacteria</taxon>
        <taxon>Pseudomonadati</taxon>
        <taxon>Pseudomonadota</taxon>
        <taxon>Betaproteobacteria</taxon>
        <taxon>Candidatus Kinetoplastidibacterium</taxon>
    </lineage>
</organism>
<dbReference type="SUPFAM" id="SSF52540">
    <property type="entry name" value="P-loop containing nucleoside triphosphate hydrolases"/>
    <property type="match status" value="1"/>
</dbReference>
<protein>
    <recommendedName>
        <fullName evidence="9">DNA 3'-5' helicase</fullName>
        <ecNumber evidence="9">5.6.2.4</ecNumber>
    </recommendedName>
    <alternativeName>
        <fullName evidence="10">DNA 3'-5' helicase II</fullName>
    </alternativeName>
</protein>
<dbReference type="InterPro" id="IPR000212">
    <property type="entry name" value="DNA_helicase_UvrD/REP"/>
</dbReference>
<dbReference type="GO" id="GO:0003677">
    <property type="term" value="F:DNA binding"/>
    <property type="evidence" value="ECO:0007669"/>
    <property type="project" value="UniProtKB-KW"/>
</dbReference>
<dbReference type="PANTHER" id="PTHR11070:SF2">
    <property type="entry name" value="ATP-DEPENDENT DNA HELICASE SRS2"/>
    <property type="match status" value="1"/>
</dbReference>
<keyword evidence="6" id="KW-0238">DNA-binding</keyword>
<dbReference type="InterPro" id="IPR014016">
    <property type="entry name" value="UvrD-like_ATP-bd"/>
</dbReference>
<dbReference type="RefSeq" id="WP_108673766.1">
    <property type="nucleotide sequence ID" value="NZ_CP025628.1"/>
</dbReference>
<evidence type="ECO:0000256" key="11">
    <source>
        <dbReference type="ARBA" id="ARBA00048988"/>
    </source>
</evidence>
<feature type="domain" description="UvrD-like helicase ATP-binding" evidence="13">
    <location>
        <begin position="8"/>
        <end position="286"/>
    </location>
</feature>
<dbReference type="OrthoDB" id="5905204at2"/>
<feature type="binding site" evidence="12">
    <location>
        <begin position="29"/>
        <end position="36"/>
    </location>
    <ligand>
        <name>ATP</name>
        <dbReference type="ChEBI" id="CHEBI:30616"/>
    </ligand>
</feature>
<dbReference type="CDD" id="cd17932">
    <property type="entry name" value="DEXQc_UvrD"/>
    <property type="match status" value="1"/>
</dbReference>
<dbReference type="GO" id="GO:0005524">
    <property type="term" value="F:ATP binding"/>
    <property type="evidence" value="ECO:0007669"/>
    <property type="project" value="UniProtKB-UniRule"/>
</dbReference>
<evidence type="ECO:0000256" key="3">
    <source>
        <dbReference type="ARBA" id="ARBA00022801"/>
    </source>
</evidence>
<accession>A0A3S7J9J8</accession>
<proteinExistence type="inferred from homology"/>
<dbReference type="PROSITE" id="PS51198">
    <property type="entry name" value="UVRD_HELICASE_ATP_BIND"/>
    <property type="match status" value="1"/>
</dbReference>
<dbReference type="KEGG" id="kso:CKSOR_00225"/>
<dbReference type="EMBL" id="CP025628">
    <property type="protein sequence ID" value="AWD32348.1"/>
    <property type="molecule type" value="Genomic_DNA"/>
</dbReference>
<dbReference type="InterPro" id="IPR013986">
    <property type="entry name" value="DExx_box_DNA_helicase_dom_sf"/>
</dbReference>